<dbReference type="RefSeq" id="WP_099304194.1">
    <property type="nucleotide sequence ID" value="NZ_PDVP01000002.1"/>
</dbReference>
<name>A0A2G1QR30_9HYPH</name>
<proteinExistence type="predicted"/>
<sequence length="239" mass="26023">MIEIGNVTVRFGGVVALSGVSASFAQPVSGIIGPNGAGKTTLMNVISGFVTAESGEIRKDGQNLLGLSPYRRAHWGLRRSFQKEEIANDLSVFDNVLVQIDHARQPASKRHAEVERMLEYVGMADRAGRLGRDLNKFERRLTDIAKCMVGNPKLIMFDEPGGGLSIEETQRLGDLILGIHDQTGAQTLVIDHDVELISRICSDTLVLDFGRRIAFGEVHAVLADPKVKAAYLGTEEVVE</sequence>
<dbReference type="PANTHER" id="PTHR45772:SF4">
    <property type="entry name" value="ABC TRANSPORTER ATP-BINDING PROTEIN"/>
    <property type="match status" value="1"/>
</dbReference>
<accession>A0A2G1QR30</accession>
<dbReference type="InterPro" id="IPR003593">
    <property type="entry name" value="AAA+_ATPase"/>
</dbReference>
<evidence type="ECO:0000256" key="1">
    <source>
        <dbReference type="ARBA" id="ARBA00022448"/>
    </source>
</evidence>
<comment type="caution">
    <text evidence="5">The sequence shown here is derived from an EMBL/GenBank/DDBJ whole genome shotgun (WGS) entry which is preliminary data.</text>
</comment>
<dbReference type="InterPro" id="IPR003439">
    <property type="entry name" value="ABC_transporter-like_ATP-bd"/>
</dbReference>
<dbReference type="GO" id="GO:0016887">
    <property type="term" value="F:ATP hydrolysis activity"/>
    <property type="evidence" value="ECO:0007669"/>
    <property type="project" value="InterPro"/>
</dbReference>
<dbReference type="Pfam" id="PF00005">
    <property type="entry name" value="ABC_tran"/>
    <property type="match status" value="1"/>
</dbReference>
<evidence type="ECO:0000313" key="5">
    <source>
        <dbReference type="EMBL" id="PHP67914.1"/>
    </source>
</evidence>
<dbReference type="SMART" id="SM00382">
    <property type="entry name" value="AAA"/>
    <property type="match status" value="1"/>
</dbReference>
<feature type="domain" description="ABC transporter" evidence="4">
    <location>
        <begin position="2"/>
        <end position="234"/>
    </location>
</feature>
<keyword evidence="3 5" id="KW-0067">ATP-binding</keyword>
<evidence type="ECO:0000313" key="6">
    <source>
        <dbReference type="Proteomes" id="UP000221168"/>
    </source>
</evidence>
<dbReference type="OrthoDB" id="9779872at2"/>
<keyword evidence="1" id="KW-0813">Transport</keyword>
<organism evidence="5 6">
    <name type="scientific">Zhengella mangrovi</name>
    <dbReference type="NCBI Taxonomy" id="1982044"/>
    <lineage>
        <taxon>Bacteria</taxon>
        <taxon>Pseudomonadati</taxon>
        <taxon>Pseudomonadota</taxon>
        <taxon>Alphaproteobacteria</taxon>
        <taxon>Hyphomicrobiales</taxon>
        <taxon>Notoacmeibacteraceae</taxon>
        <taxon>Zhengella</taxon>
    </lineage>
</organism>
<dbReference type="Gene3D" id="3.40.50.300">
    <property type="entry name" value="P-loop containing nucleotide triphosphate hydrolases"/>
    <property type="match status" value="1"/>
</dbReference>
<dbReference type="InterPro" id="IPR051120">
    <property type="entry name" value="ABC_AA/LPS_Transport"/>
</dbReference>
<evidence type="ECO:0000256" key="3">
    <source>
        <dbReference type="ARBA" id="ARBA00022840"/>
    </source>
</evidence>
<gene>
    <name evidence="5" type="ORF">CSC94_04325</name>
</gene>
<dbReference type="Proteomes" id="UP000221168">
    <property type="component" value="Unassembled WGS sequence"/>
</dbReference>
<evidence type="ECO:0000259" key="4">
    <source>
        <dbReference type="PROSITE" id="PS50893"/>
    </source>
</evidence>
<dbReference type="PROSITE" id="PS50893">
    <property type="entry name" value="ABC_TRANSPORTER_2"/>
    <property type="match status" value="1"/>
</dbReference>
<dbReference type="GO" id="GO:0005524">
    <property type="term" value="F:ATP binding"/>
    <property type="evidence" value="ECO:0007669"/>
    <property type="project" value="UniProtKB-KW"/>
</dbReference>
<reference evidence="5 6" key="1">
    <citation type="submission" date="2017-10" db="EMBL/GenBank/DDBJ databases">
        <title>Sedimentibacterium mangrovi gen. nov., sp. nov., a novel member of family Phyllobacteriacea isolated from mangrove sediment.</title>
        <authorList>
            <person name="Liao H."/>
            <person name="Tian Y."/>
        </authorList>
    </citation>
    <scope>NUCLEOTIDE SEQUENCE [LARGE SCALE GENOMIC DNA]</scope>
    <source>
        <strain evidence="5 6">X9-2-2</strain>
    </source>
</reference>
<dbReference type="SUPFAM" id="SSF52540">
    <property type="entry name" value="P-loop containing nucleoside triphosphate hydrolases"/>
    <property type="match status" value="1"/>
</dbReference>
<dbReference type="EMBL" id="PDVP01000002">
    <property type="protein sequence ID" value="PHP67914.1"/>
    <property type="molecule type" value="Genomic_DNA"/>
</dbReference>
<evidence type="ECO:0000256" key="2">
    <source>
        <dbReference type="ARBA" id="ARBA00022741"/>
    </source>
</evidence>
<dbReference type="InterPro" id="IPR027417">
    <property type="entry name" value="P-loop_NTPase"/>
</dbReference>
<keyword evidence="2" id="KW-0547">Nucleotide-binding</keyword>
<keyword evidence="6" id="KW-1185">Reference proteome</keyword>
<dbReference type="GO" id="GO:0005886">
    <property type="term" value="C:plasma membrane"/>
    <property type="evidence" value="ECO:0007669"/>
    <property type="project" value="TreeGrafter"/>
</dbReference>
<dbReference type="AlphaFoldDB" id="A0A2G1QR30"/>
<dbReference type="PANTHER" id="PTHR45772">
    <property type="entry name" value="CONSERVED COMPONENT OF ABC TRANSPORTER FOR NATURAL AMINO ACIDS-RELATED"/>
    <property type="match status" value="1"/>
</dbReference>
<protein>
    <submittedName>
        <fullName evidence="5">Branched-chain amino acid ABC transporter ATP-binding protein</fullName>
    </submittedName>
</protein>